<dbReference type="EnsemblPlants" id="Pp3c23_6570V3.1">
    <property type="protein sequence ID" value="Pp3c23_6570V3.1"/>
    <property type="gene ID" value="Pp3c23_6570"/>
</dbReference>
<accession>A0A2K1IIA0</accession>
<keyword evidence="3" id="KW-1185">Reference proteome</keyword>
<dbReference type="Gramene" id="Pp3c23_6570V3.1">
    <property type="protein sequence ID" value="Pp3c23_6570V3.1"/>
    <property type="gene ID" value="Pp3c23_6570"/>
</dbReference>
<evidence type="ECO:0000313" key="3">
    <source>
        <dbReference type="Proteomes" id="UP000006727"/>
    </source>
</evidence>
<evidence type="ECO:0000313" key="1">
    <source>
        <dbReference type="EMBL" id="PNR29000.1"/>
    </source>
</evidence>
<dbReference type="EMBL" id="ABEU02000023">
    <property type="protein sequence ID" value="PNR29000.1"/>
    <property type="molecule type" value="Genomic_DNA"/>
</dbReference>
<protein>
    <submittedName>
        <fullName evidence="1 2">Uncharacterized protein</fullName>
    </submittedName>
</protein>
<proteinExistence type="predicted"/>
<reference evidence="1 3" key="1">
    <citation type="journal article" date="2008" name="Science">
        <title>The Physcomitrella genome reveals evolutionary insights into the conquest of land by plants.</title>
        <authorList>
            <person name="Rensing S."/>
            <person name="Lang D."/>
            <person name="Zimmer A."/>
            <person name="Terry A."/>
            <person name="Salamov A."/>
            <person name="Shapiro H."/>
            <person name="Nishiyama T."/>
            <person name="Perroud P.-F."/>
            <person name="Lindquist E."/>
            <person name="Kamisugi Y."/>
            <person name="Tanahashi T."/>
            <person name="Sakakibara K."/>
            <person name="Fujita T."/>
            <person name="Oishi K."/>
            <person name="Shin-I T."/>
            <person name="Kuroki Y."/>
            <person name="Toyoda A."/>
            <person name="Suzuki Y."/>
            <person name="Hashimoto A."/>
            <person name="Yamaguchi K."/>
            <person name="Sugano A."/>
            <person name="Kohara Y."/>
            <person name="Fujiyama A."/>
            <person name="Anterola A."/>
            <person name="Aoki S."/>
            <person name="Ashton N."/>
            <person name="Barbazuk W.B."/>
            <person name="Barker E."/>
            <person name="Bennetzen J."/>
            <person name="Bezanilla M."/>
            <person name="Blankenship R."/>
            <person name="Cho S.H."/>
            <person name="Dutcher S."/>
            <person name="Estelle M."/>
            <person name="Fawcett J.A."/>
            <person name="Gundlach H."/>
            <person name="Hanada K."/>
            <person name="Heyl A."/>
            <person name="Hicks K.A."/>
            <person name="Hugh J."/>
            <person name="Lohr M."/>
            <person name="Mayer K."/>
            <person name="Melkozernov A."/>
            <person name="Murata T."/>
            <person name="Nelson D."/>
            <person name="Pils B."/>
            <person name="Prigge M."/>
            <person name="Reiss B."/>
            <person name="Renner T."/>
            <person name="Rombauts S."/>
            <person name="Rushton P."/>
            <person name="Sanderfoot A."/>
            <person name="Schween G."/>
            <person name="Shiu S.-H."/>
            <person name="Stueber K."/>
            <person name="Theodoulou F.L."/>
            <person name="Tu H."/>
            <person name="Van de Peer Y."/>
            <person name="Verrier P.J."/>
            <person name="Waters E."/>
            <person name="Wood A."/>
            <person name="Yang L."/>
            <person name="Cove D."/>
            <person name="Cuming A."/>
            <person name="Hasebe M."/>
            <person name="Lucas S."/>
            <person name="Mishler D.B."/>
            <person name="Reski R."/>
            <person name="Grigoriev I."/>
            <person name="Quatrano R.S."/>
            <person name="Boore J.L."/>
        </authorList>
    </citation>
    <scope>NUCLEOTIDE SEQUENCE [LARGE SCALE GENOMIC DNA]</scope>
    <source>
        <strain evidence="2 3">cv. Gransden 2004</strain>
    </source>
</reference>
<gene>
    <name evidence="1" type="ORF">PHYPA_027692</name>
</gene>
<dbReference type="InParanoid" id="A0A2K1IIA0"/>
<evidence type="ECO:0000313" key="2">
    <source>
        <dbReference type="EnsemblPlants" id="Pp3c23_6570V3.1"/>
    </source>
</evidence>
<sequence>MISHVINYDVGLAAPNISARSLMGTRSRRGASQVEVGGPSNRISIRKGAVLHTSYGTSWSWN</sequence>
<name>A0A2K1IIA0_PHYPA</name>
<reference evidence="1 3" key="2">
    <citation type="journal article" date="2018" name="Plant J.">
        <title>The Physcomitrella patens chromosome-scale assembly reveals moss genome structure and evolution.</title>
        <authorList>
            <person name="Lang D."/>
            <person name="Ullrich K.K."/>
            <person name="Murat F."/>
            <person name="Fuchs J."/>
            <person name="Jenkins J."/>
            <person name="Haas F.B."/>
            <person name="Piednoel M."/>
            <person name="Gundlach H."/>
            <person name="Van Bel M."/>
            <person name="Meyberg R."/>
            <person name="Vives C."/>
            <person name="Morata J."/>
            <person name="Symeonidi A."/>
            <person name="Hiss M."/>
            <person name="Muchero W."/>
            <person name="Kamisugi Y."/>
            <person name="Saleh O."/>
            <person name="Blanc G."/>
            <person name="Decker E.L."/>
            <person name="van Gessel N."/>
            <person name="Grimwood J."/>
            <person name="Hayes R.D."/>
            <person name="Graham S.W."/>
            <person name="Gunter L.E."/>
            <person name="McDaniel S.F."/>
            <person name="Hoernstein S.N.W."/>
            <person name="Larsson A."/>
            <person name="Li F.W."/>
            <person name="Perroud P.F."/>
            <person name="Phillips J."/>
            <person name="Ranjan P."/>
            <person name="Rokshar D.S."/>
            <person name="Rothfels C.J."/>
            <person name="Schneider L."/>
            <person name="Shu S."/>
            <person name="Stevenson D.W."/>
            <person name="Thummler F."/>
            <person name="Tillich M."/>
            <person name="Villarreal Aguilar J.C."/>
            <person name="Widiez T."/>
            <person name="Wong G.K."/>
            <person name="Wymore A."/>
            <person name="Zhang Y."/>
            <person name="Zimmer A.D."/>
            <person name="Quatrano R.S."/>
            <person name="Mayer K.F.X."/>
            <person name="Goodstein D."/>
            <person name="Casacuberta J.M."/>
            <person name="Vandepoele K."/>
            <person name="Reski R."/>
            <person name="Cuming A.C."/>
            <person name="Tuskan G.A."/>
            <person name="Maumus F."/>
            <person name="Salse J."/>
            <person name="Schmutz J."/>
            <person name="Rensing S.A."/>
        </authorList>
    </citation>
    <scope>NUCLEOTIDE SEQUENCE [LARGE SCALE GENOMIC DNA]</scope>
    <source>
        <strain evidence="2 3">cv. Gransden 2004</strain>
    </source>
</reference>
<dbReference type="AlphaFoldDB" id="A0A2K1IIA0"/>
<reference evidence="2" key="3">
    <citation type="submission" date="2020-12" db="UniProtKB">
        <authorList>
            <consortium name="EnsemblPlants"/>
        </authorList>
    </citation>
    <scope>IDENTIFICATION</scope>
</reference>
<organism evidence="1">
    <name type="scientific">Physcomitrium patens</name>
    <name type="common">Spreading-leaved earth moss</name>
    <name type="synonym">Physcomitrella patens</name>
    <dbReference type="NCBI Taxonomy" id="3218"/>
    <lineage>
        <taxon>Eukaryota</taxon>
        <taxon>Viridiplantae</taxon>
        <taxon>Streptophyta</taxon>
        <taxon>Embryophyta</taxon>
        <taxon>Bryophyta</taxon>
        <taxon>Bryophytina</taxon>
        <taxon>Bryopsida</taxon>
        <taxon>Funariidae</taxon>
        <taxon>Funariales</taxon>
        <taxon>Funariaceae</taxon>
        <taxon>Physcomitrium</taxon>
    </lineage>
</organism>
<dbReference type="Proteomes" id="UP000006727">
    <property type="component" value="Chromosome 23"/>
</dbReference>